<sequence length="300" mass="33100">MSSPESPQDVYARLTTRVDPSRGYPLWFPEPKSTSPKDYHNDRLRIGDVGIVAEDGSFDVFFNICLPKDHPLHQSHGVPENFHQVVLSAWDLRQFPAADSARHVVSTCSSSEEGAILVLPKGAGKTDLANKLIFRSEALRHVLSWYAFAYLNLGQSTISNDSLYLITGYHKASSWSVATFSDAGGGTSLTANFTAGEVMNGNIRGAYSWQVTNSMHWRVGPEEGYNRDRRNQAVSIQGYKITVGEGKLASLICRRVKVSSRLPGTKFNPSNPMLKFLSRATSSKSGRQGSGEVDETNFRH</sequence>
<evidence type="ECO:0000313" key="2">
    <source>
        <dbReference type="EMBL" id="KIK76202.1"/>
    </source>
</evidence>
<organism evidence="2 3">
    <name type="scientific">Paxillus rubicundulus Ve08.2h10</name>
    <dbReference type="NCBI Taxonomy" id="930991"/>
    <lineage>
        <taxon>Eukaryota</taxon>
        <taxon>Fungi</taxon>
        <taxon>Dikarya</taxon>
        <taxon>Basidiomycota</taxon>
        <taxon>Agaricomycotina</taxon>
        <taxon>Agaricomycetes</taxon>
        <taxon>Agaricomycetidae</taxon>
        <taxon>Boletales</taxon>
        <taxon>Paxilineae</taxon>
        <taxon>Paxillaceae</taxon>
        <taxon>Paxillus</taxon>
    </lineage>
</organism>
<dbReference type="HOGENOM" id="CLU_021108_6_0_1"/>
<dbReference type="EMBL" id="KN827615">
    <property type="protein sequence ID" value="KIK76202.1"/>
    <property type="molecule type" value="Genomic_DNA"/>
</dbReference>
<keyword evidence="3" id="KW-1185">Reference proteome</keyword>
<reference evidence="2 3" key="1">
    <citation type="submission" date="2014-04" db="EMBL/GenBank/DDBJ databases">
        <authorList>
            <consortium name="DOE Joint Genome Institute"/>
            <person name="Kuo A."/>
            <person name="Kohler A."/>
            <person name="Jargeat P."/>
            <person name="Nagy L.G."/>
            <person name="Floudas D."/>
            <person name="Copeland A."/>
            <person name="Barry K.W."/>
            <person name="Cichocki N."/>
            <person name="Veneault-Fourrey C."/>
            <person name="LaButti K."/>
            <person name="Lindquist E.A."/>
            <person name="Lipzen A."/>
            <person name="Lundell T."/>
            <person name="Morin E."/>
            <person name="Murat C."/>
            <person name="Sun H."/>
            <person name="Tunlid A."/>
            <person name="Henrissat B."/>
            <person name="Grigoriev I.V."/>
            <person name="Hibbett D.S."/>
            <person name="Martin F."/>
            <person name="Nordberg H.P."/>
            <person name="Cantor M.N."/>
            <person name="Hua S.X."/>
        </authorList>
    </citation>
    <scope>NUCLEOTIDE SEQUENCE [LARGE SCALE GENOMIC DNA]</scope>
    <source>
        <strain evidence="2 3">Ve08.2h10</strain>
    </source>
</reference>
<gene>
    <name evidence="2" type="ORF">PAXRUDRAFT_782813</name>
</gene>
<feature type="region of interest" description="Disordered" evidence="1">
    <location>
        <begin position="279"/>
        <end position="300"/>
    </location>
</feature>
<protein>
    <submittedName>
        <fullName evidence="2">Uncharacterized protein</fullName>
    </submittedName>
</protein>
<evidence type="ECO:0000256" key="1">
    <source>
        <dbReference type="SAM" id="MobiDB-lite"/>
    </source>
</evidence>
<evidence type="ECO:0000313" key="3">
    <source>
        <dbReference type="Proteomes" id="UP000054538"/>
    </source>
</evidence>
<dbReference type="STRING" id="930991.A0A0D0BYF5"/>
<dbReference type="Proteomes" id="UP000054538">
    <property type="component" value="Unassembled WGS sequence"/>
</dbReference>
<dbReference type="AlphaFoldDB" id="A0A0D0BYF5"/>
<accession>A0A0D0BYF5</accession>
<reference evidence="3" key="2">
    <citation type="submission" date="2015-01" db="EMBL/GenBank/DDBJ databases">
        <title>Evolutionary Origins and Diversification of the Mycorrhizal Mutualists.</title>
        <authorList>
            <consortium name="DOE Joint Genome Institute"/>
            <consortium name="Mycorrhizal Genomics Consortium"/>
            <person name="Kohler A."/>
            <person name="Kuo A."/>
            <person name="Nagy L.G."/>
            <person name="Floudas D."/>
            <person name="Copeland A."/>
            <person name="Barry K.W."/>
            <person name="Cichocki N."/>
            <person name="Veneault-Fourrey C."/>
            <person name="LaButti K."/>
            <person name="Lindquist E.A."/>
            <person name="Lipzen A."/>
            <person name="Lundell T."/>
            <person name="Morin E."/>
            <person name="Murat C."/>
            <person name="Riley R."/>
            <person name="Ohm R."/>
            <person name="Sun H."/>
            <person name="Tunlid A."/>
            <person name="Henrissat B."/>
            <person name="Grigoriev I.V."/>
            <person name="Hibbett D.S."/>
            <person name="Martin F."/>
        </authorList>
    </citation>
    <scope>NUCLEOTIDE SEQUENCE [LARGE SCALE GENOMIC DNA]</scope>
    <source>
        <strain evidence="3">Ve08.2h10</strain>
    </source>
</reference>
<dbReference type="InParanoid" id="A0A0D0BYF5"/>
<name>A0A0D0BYF5_9AGAM</name>
<dbReference type="OrthoDB" id="2688950at2759"/>
<proteinExistence type="predicted"/>